<dbReference type="Gene3D" id="1.20.5.4130">
    <property type="match status" value="1"/>
</dbReference>
<protein>
    <submittedName>
        <fullName evidence="6">Uncharacterized protein</fullName>
    </submittedName>
</protein>
<evidence type="ECO:0000256" key="1">
    <source>
        <dbReference type="ARBA" id="ARBA00022737"/>
    </source>
</evidence>
<evidence type="ECO:0000256" key="2">
    <source>
        <dbReference type="ARBA" id="ARBA00022821"/>
    </source>
</evidence>
<feature type="domain" description="NB-ARC" evidence="3">
    <location>
        <begin position="142"/>
        <end position="291"/>
    </location>
</feature>
<dbReference type="GO" id="GO:0002758">
    <property type="term" value="P:innate immune response-activating signaling pathway"/>
    <property type="evidence" value="ECO:0007669"/>
    <property type="project" value="UniProtKB-ARBA"/>
</dbReference>
<dbReference type="Pfam" id="PF23598">
    <property type="entry name" value="LRR_14"/>
    <property type="match status" value="1"/>
</dbReference>
<feature type="domain" description="Disease resistance protein winged helix" evidence="4">
    <location>
        <begin position="377"/>
        <end position="448"/>
    </location>
</feature>
<keyword evidence="7" id="KW-1185">Reference proteome</keyword>
<dbReference type="GO" id="GO:0043531">
    <property type="term" value="F:ADP binding"/>
    <property type="evidence" value="ECO:0007669"/>
    <property type="project" value="InterPro"/>
</dbReference>
<keyword evidence="1" id="KW-0677">Repeat</keyword>
<dbReference type="Pfam" id="PF23559">
    <property type="entry name" value="WHD_DRP"/>
    <property type="match status" value="1"/>
</dbReference>
<proteinExistence type="predicted"/>
<name>A0A6G1C8Z8_9ORYZ</name>
<dbReference type="InterPro" id="IPR042197">
    <property type="entry name" value="Apaf_helical"/>
</dbReference>
<dbReference type="Pfam" id="PF00931">
    <property type="entry name" value="NB-ARC"/>
    <property type="match status" value="1"/>
</dbReference>
<dbReference type="InterPro" id="IPR055414">
    <property type="entry name" value="LRR_R13L4/SHOC2-like"/>
</dbReference>
<gene>
    <name evidence="6" type="ORF">E2562_026745</name>
</gene>
<reference evidence="6 7" key="1">
    <citation type="submission" date="2019-11" db="EMBL/GenBank/DDBJ databases">
        <title>Whole genome sequence of Oryza granulata.</title>
        <authorList>
            <person name="Li W."/>
        </authorList>
    </citation>
    <scope>NUCLEOTIDE SEQUENCE [LARGE SCALE GENOMIC DNA]</scope>
    <source>
        <strain evidence="7">cv. Menghai</strain>
        <tissue evidence="6">Leaf</tissue>
    </source>
</reference>
<dbReference type="AlphaFoldDB" id="A0A6G1C8Z8"/>
<evidence type="ECO:0000259" key="3">
    <source>
        <dbReference type="Pfam" id="PF00931"/>
    </source>
</evidence>
<dbReference type="PANTHER" id="PTHR23155:SF1116">
    <property type="entry name" value="OS12G0273300 PROTEIN"/>
    <property type="match status" value="1"/>
</dbReference>
<dbReference type="EMBL" id="SPHZ02000010">
    <property type="protein sequence ID" value="KAF0896630.1"/>
    <property type="molecule type" value="Genomic_DNA"/>
</dbReference>
<dbReference type="GO" id="GO:0042742">
    <property type="term" value="P:defense response to bacterium"/>
    <property type="evidence" value="ECO:0007669"/>
    <property type="project" value="UniProtKB-ARBA"/>
</dbReference>
<dbReference type="Gene3D" id="1.10.10.10">
    <property type="entry name" value="Winged helix-like DNA-binding domain superfamily/Winged helix DNA-binding domain"/>
    <property type="match status" value="1"/>
</dbReference>
<accession>A0A6G1C8Z8</accession>
<dbReference type="InterPro" id="IPR036388">
    <property type="entry name" value="WH-like_DNA-bd_sf"/>
</dbReference>
<dbReference type="InterPro" id="IPR032675">
    <property type="entry name" value="LRR_dom_sf"/>
</dbReference>
<evidence type="ECO:0000313" key="6">
    <source>
        <dbReference type="EMBL" id="KAF0896630.1"/>
    </source>
</evidence>
<evidence type="ECO:0000259" key="4">
    <source>
        <dbReference type="Pfam" id="PF23559"/>
    </source>
</evidence>
<dbReference type="SUPFAM" id="SSF52058">
    <property type="entry name" value="L domain-like"/>
    <property type="match status" value="1"/>
</dbReference>
<evidence type="ECO:0000313" key="7">
    <source>
        <dbReference type="Proteomes" id="UP000479710"/>
    </source>
</evidence>
<keyword evidence="2" id="KW-0611">Plant defense</keyword>
<dbReference type="Proteomes" id="UP000479710">
    <property type="component" value="Unassembled WGS sequence"/>
</dbReference>
<sequence length="878" mass="98887">MLGEVPPWELDVRGKSWAGSLKELSYDIEDVLDAFMVQTEGLRPTNPKCCFMGLFNKTITKNNISRRTIADEIKYIKVRIGDVAGKHARYRVDDIAAQPVRTEHALGLFTLFEEPSNLVGTGEAVHNLISRLIGVGGDGVSEQQLKIVSVVGFGGLGKTTIAYQVYERLREKFYCGAFVSLSRNPNMKKVLSDLLRQIRPGSNQASKDLTGLIDKLKEILQNMRYLIVVDDIWDKKSWTAIKRAMVENNLGSRIITTTRIFKLAEEIGEVYRIKPLSPGDSKRLFCRRIFGEDRCPIEFTEVCDNIINKCGGLPLAIISIARLWSTSLEVNRWRELYNIIGSGHYFEPRMEGMARSLLLSYYDLPFHVRNCLLHTSVFPEDYKIRRDRLVCRWIAEGYVEEKQGSNLLEVGQSYFRELLNTGVIEEFDINDGSDDTVKYCRIHTIMLDAIRFLSKEESSGSQGKVRRLSLPTSEGDSWTSEEVATMCMSKVRSVTAFGPGINQMPALSRFEVLRVMDLEGCQMKQSYGLKHIGKLLHLRYLGLRDTLIAELPEEIGSLRFLQILDIVRTDIKEVPWTVAQLQQLMCLYVDHKTRLPDKMGNLTSLVELSKVSTGVSPNFVKELHKLTELTALGIVWHEINEALVKELLETLGNMEKLQTLNVYACSAGSAVELMGEGWVTPPDLRTFVVRDGWFSLLPSWISSSLKLTKLNIGVRVLRQEDMEALGRLQELVSLQLAVEHSGGQVVVGAGAFPRLRELRIRGETCQQLVFQQGAAPKVRVLEVLVNVEDAIDGLVVWVSGSLPSLEELYVGIPRCGDARRRQEAEKALMHAANVHPNRPTFHVVSEKYQEDEPRQISNVTQEIPECSTSTSMCNASQS</sequence>
<dbReference type="InterPro" id="IPR002182">
    <property type="entry name" value="NB-ARC"/>
</dbReference>
<dbReference type="Gene3D" id="3.40.50.300">
    <property type="entry name" value="P-loop containing nucleotide triphosphate hydrolases"/>
    <property type="match status" value="1"/>
</dbReference>
<comment type="caution">
    <text evidence="6">The sequence shown here is derived from an EMBL/GenBank/DDBJ whole genome shotgun (WGS) entry which is preliminary data.</text>
</comment>
<evidence type="ECO:0000259" key="5">
    <source>
        <dbReference type="Pfam" id="PF23598"/>
    </source>
</evidence>
<dbReference type="InterPro" id="IPR058922">
    <property type="entry name" value="WHD_DRP"/>
</dbReference>
<dbReference type="OrthoDB" id="682957at2759"/>
<dbReference type="InterPro" id="IPR027417">
    <property type="entry name" value="P-loop_NTPase"/>
</dbReference>
<dbReference type="InterPro" id="IPR044974">
    <property type="entry name" value="Disease_R_plants"/>
</dbReference>
<dbReference type="GO" id="GO:0009626">
    <property type="term" value="P:plant-type hypersensitive response"/>
    <property type="evidence" value="ECO:0007669"/>
    <property type="project" value="UniProtKB-ARBA"/>
</dbReference>
<feature type="domain" description="Disease resistance R13L4/SHOC-2-like LRR" evidence="5">
    <location>
        <begin position="490"/>
        <end position="841"/>
    </location>
</feature>
<dbReference type="Gene3D" id="1.10.8.430">
    <property type="entry name" value="Helical domain of apoptotic protease-activating factors"/>
    <property type="match status" value="1"/>
</dbReference>
<dbReference type="Gene3D" id="3.80.10.10">
    <property type="entry name" value="Ribonuclease Inhibitor"/>
    <property type="match status" value="1"/>
</dbReference>
<dbReference type="SUPFAM" id="SSF52540">
    <property type="entry name" value="P-loop containing nucleoside triphosphate hydrolases"/>
    <property type="match status" value="1"/>
</dbReference>
<organism evidence="6 7">
    <name type="scientific">Oryza meyeriana var. granulata</name>
    <dbReference type="NCBI Taxonomy" id="110450"/>
    <lineage>
        <taxon>Eukaryota</taxon>
        <taxon>Viridiplantae</taxon>
        <taxon>Streptophyta</taxon>
        <taxon>Embryophyta</taxon>
        <taxon>Tracheophyta</taxon>
        <taxon>Spermatophyta</taxon>
        <taxon>Magnoliopsida</taxon>
        <taxon>Liliopsida</taxon>
        <taxon>Poales</taxon>
        <taxon>Poaceae</taxon>
        <taxon>BOP clade</taxon>
        <taxon>Oryzoideae</taxon>
        <taxon>Oryzeae</taxon>
        <taxon>Oryzinae</taxon>
        <taxon>Oryza</taxon>
        <taxon>Oryza meyeriana</taxon>
    </lineage>
</organism>
<dbReference type="PRINTS" id="PR00364">
    <property type="entry name" value="DISEASERSIST"/>
</dbReference>
<dbReference type="PANTHER" id="PTHR23155">
    <property type="entry name" value="DISEASE RESISTANCE PROTEIN RP"/>
    <property type="match status" value="1"/>
</dbReference>
<dbReference type="FunFam" id="1.10.10.10:FF:000322">
    <property type="entry name" value="Probable disease resistance protein At1g63360"/>
    <property type="match status" value="1"/>
</dbReference>